<dbReference type="Proteomes" id="UP000285569">
    <property type="component" value="Unassembled WGS sequence"/>
</dbReference>
<dbReference type="Gene3D" id="3.30.70.270">
    <property type="match status" value="1"/>
</dbReference>
<evidence type="ECO:0000256" key="1">
    <source>
        <dbReference type="ARBA" id="ARBA00012528"/>
    </source>
</evidence>
<dbReference type="SMART" id="SM00267">
    <property type="entry name" value="GGDEF"/>
    <property type="match status" value="1"/>
</dbReference>
<dbReference type="NCBIfam" id="TIGR00254">
    <property type="entry name" value="GGDEF"/>
    <property type="match status" value="1"/>
</dbReference>
<dbReference type="Pfam" id="PF00990">
    <property type="entry name" value="GGDEF"/>
    <property type="match status" value="1"/>
</dbReference>
<dbReference type="PROSITE" id="PS50112">
    <property type="entry name" value="PAS"/>
    <property type="match status" value="1"/>
</dbReference>
<protein>
    <recommendedName>
        <fullName evidence="1">diguanylate cyclase</fullName>
        <ecNumber evidence="1">2.7.7.65</ecNumber>
    </recommendedName>
</protein>
<dbReference type="InterPro" id="IPR000014">
    <property type="entry name" value="PAS"/>
</dbReference>
<evidence type="ECO:0000313" key="7">
    <source>
        <dbReference type="Proteomes" id="UP000285569"/>
    </source>
</evidence>
<dbReference type="CDD" id="cd01949">
    <property type="entry name" value="GGDEF"/>
    <property type="match status" value="1"/>
</dbReference>
<dbReference type="Gene3D" id="3.30.450.20">
    <property type="entry name" value="PAS domain"/>
    <property type="match status" value="1"/>
</dbReference>
<evidence type="ECO:0000313" key="6">
    <source>
        <dbReference type="EMBL" id="RHX77816.1"/>
    </source>
</evidence>
<evidence type="ECO:0000256" key="3">
    <source>
        <dbReference type="SAM" id="Coils"/>
    </source>
</evidence>
<dbReference type="InterPro" id="IPR043128">
    <property type="entry name" value="Rev_trsase/Diguanyl_cyclase"/>
</dbReference>
<reference evidence="7" key="1">
    <citation type="submission" date="2018-05" db="EMBL/GenBank/DDBJ databases">
        <title>Leptospira yasudae sp. nov. and Leptospira stimsonii sp. nov., two pathogenic species of the genus Leptospira isolated from environmental sources.</title>
        <authorList>
            <person name="Casanovas-Massana A."/>
            <person name="Hamond C."/>
            <person name="Santos L.A."/>
            <person name="Hacker K.P."/>
            <person name="Balassiano I."/>
            <person name="Medeiros M.A."/>
            <person name="Reis M.G."/>
            <person name="Ko A.I."/>
            <person name="Wunder E.A."/>
        </authorList>
    </citation>
    <scope>NUCLEOTIDE SEQUENCE [LARGE SCALE GENOMIC DNA]</scope>
    <source>
        <strain evidence="7">B21</strain>
    </source>
</reference>
<organism evidence="6 7">
    <name type="scientific">Leptospira yasudae</name>
    <dbReference type="NCBI Taxonomy" id="2202201"/>
    <lineage>
        <taxon>Bacteria</taxon>
        <taxon>Pseudomonadati</taxon>
        <taxon>Spirochaetota</taxon>
        <taxon>Spirochaetia</taxon>
        <taxon>Leptospirales</taxon>
        <taxon>Leptospiraceae</taxon>
        <taxon>Leptospira</taxon>
    </lineage>
</organism>
<dbReference type="SUPFAM" id="SSF55785">
    <property type="entry name" value="PYP-like sensor domain (PAS domain)"/>
    <property type="match status" value="1"/>
</dbReference>
<accession>A0ABX9LYZ8</accession>
<feature type="domain" description="GGDEF" evidence="5">
    <location>
        <begin position="173"/>
        <end position="308"/>
    </location>
</feature>
<reference evidence="6 7" key="2">
    <citation type="journal article" date="2020" name="Int. J. Syst. Evol. Microbiol.">
        <title>Leptospira yasudae sp. nov. and Leptospira stimsonii sp. nov., two new species of the pathogenic group isolated from environmental sources.</title>
        <authorList>
            <person name="Casanovas-Massana A."/>
            <person name="Hamond C."/>
            <person name="Santos L.A."/>
            <person name="de Oliveira D."/>
            <person name="Hacker K.P."/>
            <person name="Balassiano I."/>
            <person name="Costa F."/>
            <person name="Medeiros M.A."/>
            <person name="Reis M.G."/>
            <person name="Ko A.I."/>
            <person name="Wunder E.A."/>
        </authorList>
    </citation>
    <scope>NUCLEOTIDE SEQUENCE [LARGE SCALE GENOMIC DNA]</scope>
    <source>
        <strain evidence="6 7">B21</strain>
    </source>
</reference>
<feature type="coiled-coil region" evidence="3">
    <location>
        <begin position="115"/>
        <end position="142"/>
    </location>
</feature>
<dbReference type="InterPro" id="IPR035965">
    <property type="entry name" value="PAS-like_dom_sf"/>
</dbReference>
<keyword evidence="3" id="KW-0175">Coiled coil</keyword>
<dbReference type="SMART" id="SM00091">
    <property type="entry name" value="PAS"/>
    <property type="match status" value="1"/>
</dbReference>
<dbReference type="InterPro" id="IPR029787">
    <property type="entry name" value="Nucleotide_cyclase"/>
</dbReference>
<dbReference type="InterPro" id="IPR000160">
    <property type="entry name" value="GGDEF_dom"/>
</dbReference>
<keyword evidence="7" id="KW-1185">Reference proteome</keyword>
<dbReference type="Pfam" id="PF00989">
    <property type="entry name" value="PAS"/>
    <property type="match status" value="1"/>
</dbReference>
<feature type="domain" description="PAS" evidence="4">
    <location>
        <begin position="5"/>
        <end position="75"/>
    </location>
</feature>
<dbReference type="EMBL" id="QHCR01000011">
    <property type="protein sequence ID" value="RHX77816.1"/>
    <property type="molecule type" value="Genomic_DNA"/>
</dbReference>
<comment type="catalytic activity">
    <reaction evidence="2">
        <text>2 GTP = 3',3'-c-di-GMP + 2 diphosphate</text>
        <dbReference type="Rhea" id="RHEA:24898"/>
        <dbReference type="ChEBI" id="CHEBI:33019"/>
        <dbReference type="ChEBI" id="CHEBI:37565"/>
        <dbReference type="ChEBI" id="CHEBI:58805"/>
        <dbReference type="EC" id="2.7.7.65"/>
    </reaction>
</comment>
<gene>
    <name evidence="6" type="ORF">DLM77_19545</name>
</gene>
<dbReference type="EC" id="2.7.7.65" evidence="1"/>
<dbReference type="PANTHER" id="PTHR45138">
    <property type="entry name" value="REGULATORY COMPONENTS OF SENSORY TRANSDUCTION SYSTEM"/>
    <property type="match status" value="1"/>
</dbReference>
<dbReference type="PROSITE" id="PS50887">
    <property type="entry name" value="GGDEF"/>
    <property type="match status" value="1"/>
</dbReference>
<evidence type="ECO:0000259" key="5">
    <source>
        <dbReference type="PROSITE" id="PS50887"/>
    </source>
</evidence>
<dbReference type="InterPro" id="IPR013767">
    <property type="entry name" value="PAS_fold"/>
</dbReference>
<comment type="caution">
    <text evidence="6">The sequence shown here is derived from an EMBL/GenBank/DDBJ whole genome shotgun (WGS) entry which is preliminary data.</text>
</comment>
<name>A0ABX9LYZ8_9LEPT</name>
<proteinExistence type="predicted"/>
<dbReference type="SUPFAM" id="SSF55073">
    <property type="entry name" value="Nucleotide cyclase"/>
    <property type="match status" value="1"/>
</dbReference>
<evidence type="ECO:0000259" key="4">
    <source>
        <dbReference type="PROSITE" id="PS50112"/>
    </source>
</evidence>
<dbReference type="NCBIfam" id="TIGR00229">
    <property type="entry name" value="sensory_box"/>
    <property type="match status" value="1"/>
</dbReference>
<dbReference type="PANTHER" id="PTHR45138:SF9">
    <property type="entry name" value="DIGUANYLATE CYCLASE DGCM-RELATED"/>
    <property type="match status" value="1"/>
</dbReference>
<dbReference type="RefSeq" id="WP_118957716.1">
    <property type="nucleotide sequence ID" value="NZ_QHCR01000011.1"/>
</dbReference>
<dbReference type="InterPro" id="IPR050469">
    <property type="entry name" value="Diguanylate_Cyclase"/>
</dbReference>
<evidence type="ECO:0000256" key="2">
    <source>
        <dbReference type="ARBA" id="ARBA00034247"/>
    </source>
</evidence>
<dbReference type="CDD" id="cd00130">
    <property type="entry name" value="PAS"/>
    <property type="match status" value="1"/>
</dbReference>
<sequence>MNQKNKPDYEKFFQNSIDLQSIQNLEGVVVDINSSFTTSLGWSKEELIGQTPFHLVHPDDLPSLLEEFQKLREDLPIAAGIQNRILCSDGKYKQFSWTAFSDFESGFVYVTGRDITELIESNRKISQLAEELKAANDRLFEQASTDPLTKLKNRRFFNEEINYLLRLARRQETPISLVMIDVDHFKQYNDTFGHPAGDRVLTDLASILIKTLRTSDLVARYGGEEFIAAMPNTTMEQAIEIMDRLSFAVREFPWEKRNVTISVGISTIRLTANDSEYEKSFKLLLENADRALYISKRNGRDRITHSSKHSNVS</sequence>